<dbReference type="SUPFAM" id="SSF53383">
    <property type="entry name" value="PLP-dependent transferases"/>
    <property type="match status" value="1"/>
</dbReference>
<dbReference type="PROSITE" id="PS00600">
    <property type="entry name" value="AA_TRANSFER_CLASS_3"/>
    <property type="match status" value="1"/>
</dbReference>
<evidence type="ECO:0000256" key="1">
    <source>
        <dbReference type="ARBA" id="ARBA00001933"/>
    </source>
</evidence>
<comment type="function">
    <text evidence="2">Catalyzes reversively the conversion of L-aspartate beta-semialdehyde (ASA) to L-2,4-diaminobutyrate (DABA) by transamination with L-glutamate.</text>
</comment>
<keyword evidence="9 14" id="KW-0663">Pyridoxal phosphate</keyword>
<dbReference type="InterPro" id="IPR015424">
    <property type="entry name" value="PyrdxlP-dep_Trfase"/>
</dbReference>
<evidence type="ECO:0000256" key="5">
    <source>
        <dbReference type="ARBA" id="ARBA00013155"/>
    </source>
</evidence>
<dbReference type="NCBIfam" id="NF006733">
    <property type="entry name" value="PRK09264.1"/>
    <property type="match status" value="1"/>
</dbReference>
<evidence type="ECO:0000313" key="15">
    <source>
        <dbReference type="EMBL" id="MBD8080688.1"/>
    </source>
</evidence>
<comment type="catalytic activity">
    <reaction evidence="13">
        <text>L-2,4-diaminobutanoate + 2-oxoglutarate = L-aspartate 4-semialdehyde + L-glutamate</text>
        <dbReference type="Rhea" id="RHEA:11160"/>
        <dbReference type="ChEBI" id="CHEBI:16810"/>
        <dbReference type="ChEBI" id="CHEBI:29985"/>
        <dbReference type="ChEBI" id="CHEBI:58761"/>
        <dbReference type="ChEBI" id="CHEBI:537519"/>
        <dbReference type="EC" id="2.6.1.76"/>
    </reaction>
</comment>
<evidence type="ECO:0000256" key="13">
    <source>
        <dbReference type="ARBA" id="ARBA00049111"/>
    </source>
</evidence>
<proteinExistence type="inferred from homology"/>
<reference evidence="15" key="2">
    <citation type="submission" date="2020-09" db="EMBL/GenBank/DDBJ databases">
        <authorList>
            <person name="Yu Y."/>
        </authorList>
    </citation>
    <scope>NUCLEOTIDE SEQUENCE</scope>
    <source>
        <strain evidence="15">KCTC 49039</strain>
    </source>
</reference>
<dbReference type="PANTHER" id="PTHR43552">
    <property type="entry name" value="DIAMINOBUTYRATE--2-OXOGLUTARATE AMINOTRANSFERASE"/>
    <property type="match status" value="1"/>
</dbReference>
<comment type="cofactor">
    <cofactor evidence="1">
        <name>pyridoxal 5'-phosphate</name>
        <dbReference type="ChEBI" id="CHEBI:597326"/>
    </cofactor>
</comment>
<evidence type="ECO:0000256" key="12">
    <source>
        <dbReference type="ARBA" id="ARBA00031476"/>
    </source>
</evidence>
<evidence type="ECO:0000256" key="3">
    <source>
        <dbReference type="ARBA" id="ARBA00004946"/>
    </source>
</evidence>
<dbReference type="GO" id="GO:0045303">
    <property type="term" value="F:diaminobutyrate-2-oxoglutarate transaminase activity"/>
    <property type="evidence" value="ECO:0007669"/>
    <property type="project" value="UniProtKB-EC"/>
</dbReference>
<dbReference type="InterPro" id="IPR004637">
    <property type="entry name" value="Dat"/>
</dbReference>
<name>A0A927PGC8_9MICO</name>
<dbReference type="Pfam" id="PF00202">
    <property type="entry name" value="Aminotran_3"/>
    <property type="match status" value="1"/>
</dbReference>
<evidence type="ECO:0000256" key="10">
    <source>
        <dbReference type="ARBA" id="ARBA00029744"/>
    </source>
</evidence>
<sequence>MEVFTQWESEIRGYSRTYPTVFASASNARQVDESGKSYIDFFAGAGVLNFGHNNPRMKRAMIDFLEADGVAHSLDMATTTKRDFITAFVETVLQPRDMTMKLQFMGPTGTNAVEAALKLARRVTGRRDVVAFSHGFHGMTLGSLALTANDAFRRAAGVPLENVVRLPFETAPGGGLKALEDYRAALSDVSSGHLPPAAFVVEVIQAEGGVNVATAEWLHAVQQLAHDYGALFVIDEIQVGCGRTGSYFSFDGMGLDPDIVCLAKGIGGYGTPLAMNLVKPEHDAHWKPGEHTGTFRGQGLSFVAGREALTYFHDDELMTQVRTKGERIASVLKSVADETDRGFDVRGRGMIWGLDVGDGAIAKAATATCFDNGMLIGPCGSGGRVLKLIPPLTIPDDDLEEGLQILTEAVRGTTRRTV</sequence>
<comment type="similarity">
    <text evidence="4 14">Belongs to the class-III pyridoxal-phosphate-dependent aminotransferase family.</text>
</comment>
<evidence type="ECO:0000256" key="7">
    <source>
        <dbReference type="ARBA" id="ARBA00022576"/>
    </source>
</evidence>
<protein>
    <recommendedName>
        <fullName evidence="6">Diaminobutyrate--2-oxoglutarate transaminase</fullName>
        <ecNumber evidence="5">2.6.1.76</ecNumber>
    </recommendedName>
    <alternativeName>
        <fullName evidence="11">DABA aminotransferase</fullName>
    </alternativeName>
    <alternativeName>
        <fullName evidence="12">Diaminobutyrate--2-oxoglutarate aminotransferase</fullName>
    </alternativeName>
    <alternativeName>
        <fullName evidence="10">L-2,4-diaminobutyric acid transaminase</fullName>
    </alternativeName>
</protein>
<evidence type="ECO:0000256" key="11">
    <source>
        <dbReference type="ARBA" id="ARBA00030665"/>
    </source>
</evidence>
<evidence type="ECO:0000256" key="6">
    <source>
        <dbReference type="ARBA" id="ARBA00014798"/>
    </source>
</evidence>
<dbReference type="PIRSF" id="PIRSF000521">
    <property type="entry name" value="Transaminase_4ab_Lys_Orn"/>
    <property type="match status" value="1"/>
</dbReference>
<dbReference type="AlphaFoldDB" id="A0A927PGC8"/>
<dbReference type="PANTHER" id="PTHR43552:SF2">
    <property type="entry name" value="DIAMINOBUTYRATE--2-OXOGLUTARATE TRANSAMINASE"/>
    <property type="match status" value="1"/>
</dbReference>
<reference evidence="15" key="1">
    <citation type="journal article" date="2018" name="Curr. Microbiol.">
        <title>Cellulosimicrobium arenosum sp. nov., Isolated from Marine Sediment Sand.</title>
        <authorList>
            <person name="Oh M."/>
            <person name="Kim J.H."/>
            <person name="Yoon J.H."/>
            <person name="Schumann P."/>
            <person name="Kim W."/>
        </authorList>
    </citation>
    <scope>NUCLEOTIDE SEQUENCE</scope>
    <source>
        <strain evidence="15">KCTC 49039</strain>
    </source>
</reference>
<keyword evidence="8" id="KW-0808">Transferase</keyword>
<evidence type="ECO:0000256" key="14">
    <source>
        <dbReference type="RuleBase" id="RU003560"/>
    </source>
</evidence>
<dbReference type="EC" id="2.6.1.76" evidence="5"/>
<dbReference type="Gene3D" id="3.40.640.10">
    <property type="entry name" value="Type I PLP-dependent aspartate aminotransferase-like (Major domain)"/>
    <property type="match status" value="1"/>
</dbReference>
<comment type="pathway">
    <text evidence="3">Amine and polyamine biosynthesis; ectoine biosynthesis; L-ectoine from L-aspartate 4-semialdehyde: step 1/3.</text>
</comment>
<dbReference type="RefSeq" id="WP_191830258.1">
    <property type="nucleotide sequence ID" value="NZ_JACYHB010000018.1"/>
</dbReference>
<dbReference type="Gene3D" id="3.90.1150.10">
    <property type="entry name" value="Aspartate Aminotransferase, domain 1"/>
    <property type="match status" value="1"/>
</dbReference>
<dbReference type="GO" id="GO:0030170">
    <property type="term" value="F:pyridoxal phosphate binding"/>
    <property type="evidence" value="ECO:0007669"/>
    <property type="project" value="InterPro"/>
</dbReference>
<gene>
    <name evidence="15" type="ORF">IF651_16730</name>
</gene>
<evidence type="ECO:0000313" key="16">
    <source>
        <dbReference type="Proteomes" id="UP000610846"/>
    </source>
</evidence>
<dbReference type="InterPro" id="IPR049704">
    <property type="entry name" value="Aminotrans_3_PPA_site"/>
</dbReference>
<accession>A0A927PGC8</accession>
<keyword evidence="7 15" id="KW-0032">Aminotransferase</keyword>
<dbReference type="EMBL" id="JACYHB010000018">
    <property type="protein sequence ID" value="MBD8080688.1"/>
    <property type="molecule type" value="Genomic_DNA"/>
</dbReference>
<dbReference type="NCBIfam" id="TIGR00709">
    <property type="entry name" value="dat"/>
    <property type="match status" value="1"/>
</dbReference>
<dbReference type="InterPro" id="IPR005814">
    <property type="entry name" value="Aminotrans_3"/>
</dbReference>
<dbReference type="CDD" id="cd00610">
    <property type="entry name" value="OAT_like"/>
    <property type="match status" value="1"/>
</dbReference>
<organism evidence="15 16">
    <name type="scientific">Cellulosimicrobium arenosum</name>
    <dbReference type="NCBI Taxonomy" id="2708133"/>
    <lineage>
        <taxon>Bacteria</taxon>
        <taxon>Bacillati</taxon>
        <taxon>Actinomycetota</taxon>
        <taxon>Actinomycetes</taxon>
        <taxon>Micrococcales</taxon>
        <taxon>Promicromonosporaceae</taxon>
        <taxon>Cellulosimicrobium</taxon>
    </lineage>
</organism>
<evidence type="ECO:0000256" key="2">
    <source>
        <dbReference type="ARBA" id="ARBA00002189"/>
    </source>
</evidence>
<comment type="caution">
    <text evidence="15">The sequence shown here is derived from an EMBL/GenBank/DDBJ whole genome shotgun (WGS) entry which is preliminary data.</text>
</comment>
<evidence type="ECO:0000256" key="9">
    <source>
        <dbReference type="ARBA" id="ARBA00022898"/>
    </source>
</evidence>
<dbReference type="InterPro" id="IPR015422">
    <property type="entry name" value="PyrdxlP-dep_Trfase_small"/>
</dbReference>
<evidence type="ECO:0000256" key="8">
    <source>
        <dbReference type="ARBA" id="ARBA00022679"/>
    </source>
</evidence>
<dbReference type="InterPro" id="IPR015421">
    <property type="entry name" value="PyrdxlP-dep_Trfase_major"/>
</dbReference>
<dbReference type="Proteomes" id="UP000610846">
    <property type="component" value="Unassembled WGS sequence"/>
</dbReference>
<keyword evidence="16" id="KW-1185">Reference proteome</keyword>
<evidence type="ECO:0000256" key="4">
    <source>
        <dbReference type="ARBA" id="ARBA00008954"/>
    </source>
</evidence>